<name>A0A0P8WYT5_PSEFL</name>
<evidence type="ECO:0000256" key="1">
    <source>
        <dbReference type="SAM" id="MobiDB-lite"/>
    </source>
</evidence>
<dbReference type="AlphaFoldDB" id="A0A0P8WYT5"/>
<feature type="region of interest" description="Disordered" evidence="1">
    <location>
        <begin position="100"/>
        <end position="123"/>
    </location>
</feature>
<sequence>MGAAFASKPACDGFVSGNVFCVHIRFCGNGGLWFRFYSGLLGKAPSNQGLLPLTFGASPRLGIPSLRSCSVGPPRSAIHGRTRLTRHPCRVAHCAEPALGLSRGQEDQKPKPKRGGLTADLTTNERVSPVGASLLAKNARTTRVFRPHALSLTSIASKLAPTEEQSIAAAYTHALHHSTGRALARLPLLILIHPPPRQAERRCSSGDRRAAPFDAVEPIACRSRAADRRAMPPDECRSEGTPSPGEGPDVRGERFFAYFF</sequence>
<dbReference type="EMBL" id="LJXB01000081">
    <property type="protein sequence ID" value="KPU58554.1"/>
    <property type="molecule type" value="Genomic_DNA"/>
</dbReference>
<accession>A0A0P8WYT5</accession>
<evidence type="ECO:0000313" key="3">
    <source>
        <dbReference type="Proteomes" id="UP000050349"/>
    </source>
</evidence>
<feature type="region of interest" description="Disordered" evidence="1">
    <location>
        <begin position="222"/>
        <end position="251"/>
    </location>
</feature>
<gene>
    <name evidence="2" type="ORF">AN403_3575</name>
</gene>
<proteinExistence type="predicted"/>
<feature type="compositionally biased region" description="Basic and acidic residues" evidence="1">
    <location>
        <begin position="224"/>
        <end position="238"/>
    </location>
</feature>
<dbReference type="PATRIC" id="fig|294.162.peg.3499"/>
<dbReference type="Proteomes" id="UP000050349">
    <property type="component" value="Unassembled WGS sequence"/>
</dbReference>
<protein>
    <submittedName>
        <fullName evidence="2">Uncharacterized protein</fullName>
    </submittedName>
</protein>
<organism evidence="2 3">
    <name type="scientific">Pseudomonas fluorescens</name>
    <dbReference type="NCBI Taxonomy" id="294"/>
    <lineage>
        <taxon>Bacteria</taxon>
        <taxon>Pseudomonadati</taxon>
        <taxon>Pseudomonadota</taxon>
        <taxon>Gammaproteobacteria</taxon>
        <taxon>Pseudomonadales</taxon>
        <taxon>Pseudomonadaceae</taxon>
        <taxon>Pseudomonas</taxon>
    </lineage>
</organism>
<evidence type="ECO:0000313" key="2">
    <source>
        <dbReference type="EMBL" id="KPU58554.1"/>
    </source>
</evidence>
<comment type="caution">
    <text evidence="2">The sequence shown here is derived from an EMBL/GenBank/DDBJ whole genome shotgun (WGS) entry which is preliminary data.</text>
</comment>
<reference evidence="2 3" key="1">
    <citation type="submission" date="2015-09" db="EMBL/GenBank/DDBJ databases">
        <authorList>
            <person name="Jackson K.R."/>
            <person name="Lunt B.L."/>
            <person name="Fisher J.N.B."/>
            <person name="Gardner A.V."/>
            <person name="Bailey M.E."/>
            <person name="Deus L.M."/>
            <person name="Earl A.S."/>
            <person name="Gibby P.D."/>
            <person name="Hartmann K.A."/>
            <person name="Liu J.E."/>
            <person name="Manci A.M."/>
            <person name="Nielsen D.A."/>
            <person name="Solomon M.B."/>
            <person name="Breakwell D.P."/>
            <person name="Burnett S.H."/>
            <person name="Grose J.H."/>
        </authorList>
    </citation>
    <scope>NUCLEOTIDE SEQUENCE [LARGE SCALE GENOMIC DNA]</scope>
    <source>
        <strain evidence="2 3">S613</strain>
    </source>
</reference>